<feature type="region of interest" description="Disordered" evidence="1">
    <location>
        <begin position="1"/>
        <end position="23"/>
    </location>
</feature>
<gene>
    <name evidence="3" type="ORF">RHODO2019_18665</name>
</gene>
<proteinExistence type="predicted"/>
<evidence type="ECO:0008006" key="5">
    <source>
        <dbReference type="Google" id="ProtNLM"/>
    </source>
</evidence>
<evidence type="ECO:0000256" key="2">
    <source>
        <dbReference type="SAM" id="Phobius"/>
    </source>
</evidence>
<feature type="compositionally biased region" description="Basic residues" evidence="1">
    <location>
        <begin position="1"/>
        <end position="10"/>
    </location>
</feature>
<feature type="compositionally biased region" description="Pro residues" evidence="1">
    <location>
        <begin position="534"/>
        <end position="559"/>
    </location>
</feature>
<evidence type="ECO:0000256" key="1">
    <source>
        <dbReference type="SAM" id="MobiDB-lite"/>
    </source>
</evidence>
<evidence type="ECO:0000313" key="3">
    <source>
        <dbReference type="EMBL" id="UZJ27015.1"/>
    </source>
</evidence>
<dbReference type="EMBL" id="CP110617">
    <property type="protein sequence ID" value="UZJ27015.1"/>
    <property type="molecule type" value="Genomic_DNA"/>
</dbReference>
<keyword evidence="2" id="KW-0812">Transmembrane</keyword>
<keyword evidence="4" id="KW-1185">Reference proteome</keyword>
<feature type="region of interest" description="Disordered" evidence="1">
    <location>
        <begin position="530"/>
        <end position="566"/>
    </location>
</feature>
<geneLocation type="plasmid" evidence="3 4">
    <name>unnamed2</name>
</geneLocation>
<keyword evidence="3" id="KW-0614">Plasmid</keyword>
<reference evidence="3" key="1">
    <citation type="submission" date="2022-10" db="EMBL/GenBank/DDBJ databases">
        <title>Rhodococcus sp.75.</title>
        <authorList>
            <person name="Sun M."/>
        </authorList>
    </citation>
    <scope>NUCLEOTIDE SEQUENCE</scope>
    <source>
        <strain evidence="3">75</strain>
        <plasmid evidence="3">unnamed2</plasmid>
    </source>
</reference>
<name>A0ABY6P5R6_9NOCA</name>
<keyword evidence="2" id="KW-1133">Transmembrane helix</keyword>
<sequence length="566" mass="56287">MTRPRPRRNSRPGGAATGYLGPDGRLWQVPAYPRPVVVLDTDVVTIDGRRYPVRPGQEPRDAANPVLVELALRLRGEAGAIHADVRTTGSEQSWPVVVTGTGDVFDATPTSSGSGTRRNGRLLLAGGGVLVAVLGLATAVVVVVSTSSAPAATVAVVAGPAPTGTPVPYPQLPPPGFSQTAAWSAPIDPGTTPVITTTGQIVTVSPPGAGERTLDVRDPATGITAWSAVLPRGAGTGSEGVRLSQVEGHESVVATTSTDLTWWPTDGEDHTPRTVALPVGAVVSFAGSTPLVTWPAQHAGILTDSTPTTGAALTDLAVPAGAVAVGATAGTVIAVNSVGQLWRLTPATAQFPPAPVATAALVPGASALESVAAYTAPTPAGATPELLVLTWFTPDPAVRVVSLLDATTGAPVGAPVTVARSDLTGGWQTSEHNTLGTLGRVLLDTTVPALRTLPAGWATTAISDTQVHGSAASTPMVLTPAGVATPTGSGVIPLGVIPTVVIPGAIAAGLAVVTATAGTLTTLYGLPTSTTPAGPTPSVPVPAPPALRPTNPVPSPAPAPTSGAAS</sequence>
<dbReference type="Proteomes" id="UP001164965">
    <property type="component" value="Plasmid unnamed2"/>
</dbReference>
<dbReference type="RefSeq" id="WP_265385119.1">
    <property type="nucleotide sequence ID" value="NZ_CP110617.1"/>
</dbReference>
<feature type="transmembrane region" description="Helical" evidence="2">
    <location>
        <begin position="122"/>
        <end position="144"/>
    </location>
</feature>
<keyword evidence="2" id="KW-0472">Membrane</keyword>
<evidence type="ECO:0000313" key="4">
    <source>
        <dbReference type="Proteomes" id="UP001164965"/>
    </source>
</evidence>
<organism evidence="3 4">
    <name type="scientific">Rhodococcus antarcticus</name>
    <dbReference type="NCBI Taxonomy" id="2987751"/>
    <lineage>
        <taxon>Bacteria</taxon>
        <taxon>Bacillati</taxon>
        <taxon>Actinomycetota</taxon>
        <taxon>Actinomycetes</taxon>
        <taxon>Mycobacteriales</taxon>
        <taxon>Nocardiaceae</taxon>
        <taxon>Rhodococcus</taxon>
    </lineage>
</organism>
<protein>
    <recommendedName>
        <fullName evidence="5">Pyrroloquinoline-quinone binding quinoprotein</fullName>
    </recommendedName>
</protein>
<accession>A0ABY6P5R6</accession>